<evidence type="ECO:0000313" key="2">
    <source>
        <dbReference type="Proteomes" id="UP000559598"/>
    </source>
</evidence>
<dbReference type="AlphaFoldDB" id="A0A840DTT9"/>
<protein>
    <submittedName>
        <fullName evidence="1">Uncharacterized protein</fullName>
    </submittedName>
</protein>
<reference evidence="1 2" key="1">
    <citation type="submission" date="2020-08" db="EMBL/GenBank/DDBJ databases">
        <title>Genomic Encyclopedia of Type Strains, Phase IV (KMG-IV): sequencing the most valuable type-strain genomes for metagenomic binning, comparative biology and taxonomic classification.</title>
        <authorList>
            <person name="Goeker M."/>
        </authorList>
    </citation>
    <scope>NUCLEOTIDE SEQUENCE [LARGE SCALE GENOMIC DNA]</scope>
    <source>
        <strain evidence="1 2">DSM 17075</strain>
    </source>
</reference>
<dbReference type="EMBL" id="JACIDE010000024">
    <property type="protein sequence ID" value="MBB4075073.1"/>
    <property type="molecule type" value="Genomic_DNA"/>
</dbReference>
<organism evidence="1 2">
    <name type="scientific">Anoxybacteroides voinovskiense</name>
    <dbReference type="NCBI Taxonomy" id="230470"/>
    <lineage>
        <taxon>Bacteria</taxon>
        <taxon>Bacillati</taxon>
        <taxon>Bacillota</taxon>
        <taxon>Bacilli</taxon>
        <taxon>Bacillales</taxon>
        <taxon>Anoxybacillaceae</taxon>
        <taxon>Anoxybacteroides</taxon>
    </lineage>
</organism>
<sequence length="39" mass="4714">MAKQTKRTKKQKETENKTLWEKLCEQMAKKLAAKQHLRQ</sequence>
<accession>A0A840DTT9</accession>
<proteinExistence type="predicted"/>
<evidence type="ECO:0000313" key="1">
    <source>
        <dbReference type="EMBL" id="MBB4075073.1"/>
    </source>
</evidence>
<name>A0A840DTT9_9BACL</name>
<comment type="caution">
    <text evidence="1">The sequence shown here is derived from an EMBL/GenBank/DDBJ whole genome shotgun (WGS) entry which is preliminary data.</text>
</comment>
<keyword evidence="2" id="KW-1185">Reference proteome</keyword>
<gene>
    <name evidence="1" type="ORF">GGR02_002874</name>
</gene>
<dbReference type="Proteomes" id="UP000559598">
    <property type="component" value="Unassembled WGS sequence"/>
</dbReference>